<feature type="domain" description="Dermonecrotic toxin N-terminal" evidence="2">
    <location>
        <begin position="34"/>
        <end position="149"/>
    </location>
</feature>
<organism evidence="3 4">
    <name type="scientific">Pseudomonas poae</name>
    <dbReference type="NCBI Taxonomy" id="200451"/>
    <lineage>
        <taxon>Bacteria</taxon>
        <taxon>Pseudomonadati</taxon>
        <taxon>Pseudomonadota</taxon>
        <taxon>Gammaproteobacteria</taxon>
        <taxon>Pseudomonadales</taxon>
        <taxon>Pseudomonadaceae</taxon>
        <taxon>Pseudomonas</taxon>
    </lineage>
</organism>
<protein>
    <recommendedName>
        <fullName evidence="2">Dermonecrotic toxin N-terminal domain-containing protein</fullName>
    </recommendedName>
</protein>
<dbReference type="Proteomes" id="UP000238045">
    <property type="component" value="Unassembled WGS sequence"/>
</dbReference>
<sequence>MNTSPSQNTFTPAHANQTPSVRSVRSVDDWHPVDRARHTFTQRAQEEFQEGSLSKKGLELARATVAPNNPGAPGVQVSTFAVDGVQANDIVLTKRVPPTADGPNFVLYVPDANDPSLHEFKTGEELTTWVKEHANDPETRDKFAAHFAHEAAPNREARVKEKLKQFVEDDINVVVGSYAYERGDIFTRLDKDVTRPPRPVNGLTDTHFYRFNDQGDPTYKGYLADGKQMLYKYDAYGNLHGASDKNTFYFVRNGLNNNEPLEPISLKQYTRQVTAESLDNIGANNLSGLFHEFIRQLRNPGEGLGTALVVFGVPSDVAYSIEEFVKNPVKGTLVQLNHDNRLGKFFGVDKETTDTYLEKVGDELQQRIPHYGKARKLQDSFADILEKFGPPAPDTNTKVNTR</sequence>
<evidence type="ECO:0000313" key="4">
    <source>
        <dbReference type="Proteomes" id="UP000238045"/>
    </source>
</evidence>
<evidence type="ECO:0000313" key="3">
    <source>
        <dbReference type="EMBL" id="PRC17532.1"/>
    </source>
</evidence>
<gene>
    <name evidence="3" type="ORF">CQZ99_14350</name>
</gene>
<name>A0A2S9EPL0_9PSED</name>
<accession>A0A2S9EPL0</accession>
<evidence type="ECO:0000256" key="1">
    <source>
        <dbReference type="SAM" id="MobiDB-lite"/>
    </source>
</evidence>
<dbReference type="InterPro" id="IPR046673">
    <property type="entry name" value="ToxA_N"/>
</dbReference>
<dbReference type="EMBL" id="PCQL01000013">
    <property type="protein sequence ID" value="PRC17532.1"/>
    <property type="molecule type" value="Genomic_DNA"/>
</dbReference>
<dbReference type="Pfam" id="PF20178">
    <property type="entry name" value="ToxA_N"/>
    <property type="match status" value="1"/>
</dbReference>
<evidence type="ECO:0000259" key="2">
    <source>
        <dbReference type="Pfam" id="PF20178"/>
    </source>
</evidence>
<comment type="caution">
    <text evidence="3">The sequence shown here is derived from an EMBL/GenBank/DDBJ whole genome shotgun (WGS) entry which is preliminary data.</text>
</comment>
<feature type="region of interest" description="Disordered" evidence="1">
    <location>
        <begin position="1"/>
        <end position="29"/>
    </location>
</feature>
<dbReference type="AlphaFoldDB" id="A0A2S9EPL0"/>
<reference evidence="3 4" key="1">
    <citation type="submission" date="2017-09" db="EMBL/GenBank/DDBJ databases">
        <title>Genomic, metabolic, and phenotypic characteristics of bacterial isolates from the natural microbiome of the model nematode Caenorhabditis elegans.</title>
        <authorList>
            <person name="Zimmermann J."/>
            <person name="Obeng N."/>
            <person name="Yang W."/>
            <person name="Obeng O."/>
            <person name="Kissoyan K."/>
            <person name="Pees B."/>
            <person name="Dirksen P."/>
            <person name="Hoppner M."/>
            <person name="Franke A."/>
            <person name="Rosenstiel P."/>
            <person name="Leippe M."/>
            <person name="Dierking K."/>
            <person name="Kaleta C."/>
            <person name="Schulenburg H."/>
        </authorList>
    </citation>
    <scope>NUCLEOTIDE SEQUENCE [LARGE SCALE GENOMIC DNA]</scope>
    <source>
        <strain evidence="3 4">MYb117</strain>
    </source>
</reference>
<proteinExistence type="predicted"/>
<keyword evidence="4" id="KW-1185">Reference proteome</keyword>
<feature type="compositionally biased region" description="Polar residues" evidence="1">
    <location>
        <begin position="1"/>
        <end position="23"/>
    </location>
</feature>